<keyword evidence="1" id="KW-0472">Membrane</keyword>
<organism evidence="2 3">
    <name type="scientific">Rubinisphaera brasiliensis (strain ATCC 49424 / DSM 5305 / JCM 21570 / IAM 15109 / NBRC 103401 / IFAM 1448)</name>
    <name type="common">Planctomyces brasiliensis</name>
    <dbReference type="NCBI Taxonomy" id="756272"/>
    <lineage>
        <taxon>Bacteria</taxon>
        <taxon>Pseudomonadati</taxon>
        <taxon>Planctomycetota</taxon>
        <taxon>Planctomycetia</taxon>
        <taxon>Planctomycetales</taxon>
        <taxon>Planctomycetaceae</taxon>
        <taxon>Rubinisphaera</taxon>
    </lineage>
</organism>
<dbReference type="Proteomes" id="UP000006860">
    <property type="component" value="Chromosome"/>
</dbReference>
<keyword evidence="1" id="KW-0812">Transmembrane</keyword>
<feature type="transmembrane region" description="Helical" evidence="1">
    <location>
        <begin position="125"/>
        <end position="144"/>
    </location>
</feature>
<sequence length="161" mass="17954">MSTTKHEEVRKQATLETPSLALLFWIGGVLLTLAALDASLRSPREWALNGILLVSSTAALWQGCLAIATRGARRYFSFGFLFIWCLLHYLNDPARELLTSIPHFEREVGNFFERFYPSQGGSRRFAPIATEYVILFGAVLGGFVTRRAFDADHGPAEKSTV</sequence>
<protein>
    <recommendedName>
        <fullName evidence="4">Transmembrane protein</fullName>
    </recommendedName>
</protein>
<gene>
    <name evidence="2" type="ordered locus">Plabr_1603</name>
</gene>
<reference evidence="3" key="1">
    <citation type="submission" date="2011-02" db="EMBL/GenBank/DDBJ databases">
        <title>The complete genome of Planctomyces brasiliensis DSM 5305.</title>
        <authorList>
            <person name="Lucas S."/>
            <person name="Copeland A."/>
            <person name="Lapidus A."/>
            <person name="Bruce D."/>
            <person name="Goodwin L."/>
            <person name="Pitluck S."/>
            <person name="Kyrpides N."/>
            <person name="Mavromatis K."/>
            <person name="Pagani I."/>
            <person name="Ivanova N."/>
            <person name="Ovchinnikova G."/>
            <person name="Lu M."/>
            <person name="Detter J.C."/>
            <person name="Han C."/>
            <person name="Land M."/>
            <person name="Hauser L."/>
            <person name="Markowitz V."/>
            <person name="Cheng J.-F."/>
            <person name="Hugenholtz P."/>
            <person name="Woyke T."/>
            <person name="Wu D."/>
            <person name="Tindall B."/>
            <person name="Pomrenke H.G."/>
            <person name="Brambilla E."/>
            <person name="Klenk H.-P."/>
            <person name="Eisen J.A."/>
        </authorList>
    </citation>
    <scope>NUCLEOTIDE SEQUENCE [LARGE SCALE GENOMIC DNA]</scope>
    <source>
        <strain evidence="3">ATCC 49424 / DSM 5305 / JCM 21570 / NBRC 103401 / IFAM 1448</strain>
    </source>
</reference>
<keyword evidence="3" id="KW-1185">Reference proteome</keyword>
<feature type="transmembrane region" description="Helical" evidence="1">
    <location>
        <begin position="75"/>
        <end position="91"/>
    </location>
</feature>
<dbReference type="KEGG" id="pbs:Plabr_1603"/>
<feature type="transmembrane region" description="Helical" evidence="1">
    <location>
        <begin position="46"/>
        <end position="68"/>
    </location>
</feature>
<accession>F0SSE3</accession>
<dbReference type="HOGENOM" id="CLU_1642445_0_0_0"/>
<evidence type="ECO:0000256" key="1">
    <source>
        <dbReference type="SAM" id="Phobius"/>
    </source>
</evidence>
<name>F0SSE3_RUBBR</name>
<dbReference type="AlphaFoldDB" id="F0SSE3"/>
<evidence type="ECO:0000313" key="2">
    <source>
        <dbReference type="EMBL" id="ADY59214.1"/>
    </source>
</evidence>
<dbReference type="EMBL" id="CP002546">
    <property type="protein sequence ID" value="ADY59214.1"/>
    <property type="molecule type" value="Genomic_DNA"/>
</dbReference>
<keyword evidence="1" id="KW-1133">Transmembrane helix</keyword>
<evidence type="ECO:0000313" key="3">
    <source>
        <dbReference type="Proteomes" id="UP000006860"/>
    </source>
</evidence>
<evidence type="ECO:0008006" key="4">
    <source>
        <dbReference type="Google" id="ProtNLM"/>
    </source>
</evidence>
<dbReference type="RefSeq" id="WP_013627941.1">
    <property type="nucleotide sequence ID" value="NC_015174.1"/>
</dbReference>
<feature type="transmembrane region" description="Helical" evidence="1">
    <location>
        <begin position="20"/>
        <end position="40"/>
    </location>
</feature>
<proteinExistence type="predicted"/>
<dbReference type="STRING" id="756272.Plabr_1603"/>